<dbReference type="STRING" id="656914.SAMN00017405_2119"/>
<organism evidence="2 3">
    <name type="scientific">Desulfonispora thiosulfatigenes DSM 11270</name>
    <dbReference type="NCBI Taxonomy" id="656914"/>
    <lineage>
        <taxon>Bacteria</taxon>
        <taxon>Bacillati</taxon>
        <taxon>Bacillota</taxon>
        <taxon>Clostridia</taxon>
        <taxon>Eubacteriales</taxon>
        <taxon>Peptococcaceae</taxon>
        <taxon>Desulfonispora</taxon>
    </lineage>
</organism>
<dbReference type="AlphaFoldDB" id="A0A1W1VIZ8"/>
<dbReference type="OrthoDB" id="9775557at2"/>
<gene>
    <name evidence="2" type="ORF">SAMN00017405_2119</name>
</gene>
<proteinExistence type="predicted"/>
<evidence type="ECO:0000313" key="3">
    <source>
        <dbReference type="Proteomes" id="UP000192731"/>
    </source>
</evidence>
<evidence type="ECO:0000313" key="2">
    <source>
        <dbReference type="EMBL" id="SMB92904.1"/>
    </source>
</evidence>
<sequence>MKTYLNYPFIEKKHLSLGCPLHYWILDNTSDQWIFFLHGLGLDHLMYKEQVKALGSDYNLILWDIRGHGKSQPLGPEITVDILIKDLLAIMSKEDCHNAIFVGHSMGGYLAQEFSFRYPEKVSKLILIGSACITKKLNLWQKTALKLIPHLLKFVPWKLIIKASAKYSSEYQNVQEYITNSFSRINKRDYLRIIKLINAFFHYEEDYVIIQPVLLISGEDDKTINFKKEIDYWRTKERNYDFFILEENLHNCNQDNPDLINNMIQDFLNK</sequence>
<dbReference type="InterPro" id="IPR022742">
    <property type="entry name" value="Hydrolase_4"/>
</dbReference>
<protein>
    <submittedName>
        <fullName evidence="2">Pimeloyl-ACP methyl ester carboxylesterase</fullName>
    </submittedName>
</protein>
<feature type="domain" description="Serine aminopeptidase S33" evidence="1">
    <location>
        <begin position="31"/>
        <end position="232"/>
    </location>
</feature>
<dbReference type="InterPro" id="IPR000073">
    <property type="entry name" value="AB_hydrolase_1"/>
</dbReference>
<dbReference type="RefSeq" id="WP_084053752.1">
    <property type="nucleotide sequence ID" value="NZ_FWWT01000021.1"/>
</dbReference>
<dbReference type="EMBL" id="FWWT01000021">
    <property type="protein sequence ID" value="SMB92904.1"/>
    <property type="molecule type" value="Genomic_DNA"/>
</dbReference>
<reference evidence="2 3" key="1">
    <citation type="submission" date="2017-04" db="EMBL/GenBank/DDBJ databases">
        <authorList>
            <person name="Afonso C.L."/>
            <person name="Miller P.J."/>
            <person name="Scott M.A."/>
            <person name="Spackman E."/>
            <person name="Goraichik I."/>
            <person name="Dimitrov K.M."/>
            <person name="Suarez D.L."/>
            <person name="Swayne D.E."/>
        </authorList>
    </citation>
    <scope>NUCLEOTIDE SEQUENCE [LARGE SCALE GENOMIC DNA]</scope>
    <source>
        <strain evidence="2 3">DSM 11270</strain>
    </source>
</reference>
<name>A0A1W1VIZ8_DESTI</name>
<dbReference type="PRINTS" id="PR00111">
    <property type="entry name" value="ABHYDROLASE"/>
</dbReference>
<dbReference type="PANTHER" id="PTHR43798">
    <property type="entry name" value="MONOACYLGLYCEROL LIPASE"/>
    <property type="match status" value="1"/>
</dbReference>
<evidence type="ECO:0000259" key="1">
    <source>
        <dbReference type="Pfam" id="PF12146"/>
    </source>
</evidence>
<keyword evidence="3" id="KW-1185">Reference proteome</keyword>
<dbReference type="Proteomes" id="UP000192731">
    <property type="component" value="Unassembled WGS sequence"/>
</dbReference>
<dbReference type="Gene3D" id="3.40.50.1820">
    <property type="entry name" value="alpha/beta hydrolase"/>
    <property type="match status" value="1"/>
</dbReference>
<dbReference type="Pfam" id="PF12146">
    <property type="entry name" value="Hydrolase_4"/>
    <property type="match status" value="1"/>
</dbReference>
<accession>A0A1W1VIZ8</accession>
<dbReference type="SUPFAM" id="SSF53474">
    <property type="entry name" value="alpha/beta-Hydrolases"/>
    <property type="match status" value="1"/>
</dbReference>
<dbReference type="InterPro" id="IPR029058">
    <property type="entry name" value="AB_hydrolase_fold"/>
</dbReference>
<dbReference type="InterPro" id="IPR050266">
    <property type="entry name" value="AB_hydrolase_sf"/>
</dbReference>